<dbReference type="Proteomes" id="UP000001996">
    <property type="component" value="Unassembled WGS sequence"/>
</dbReference>
<dbReference type="OMA" id="MYGQHFL"/>
<dbReference type="InterPro" id="IPR054415">
    <property type="entry name" value="SPO24"/>
</dbReference>
<evidence type="ECO:0000313" key="2">
    <source>
        <dbReference type="Proteomes" id="UP000001996"/>
    </source>
</evidence>
<dbReference type="HOGENOM" id="CLU_184882_0_0_1"/>
<gene>
    <name evidence="1" type="ORF">LELG_03254</name>
</gene>
<keyword evidence="2" id="KW-1185">Reference proteome</keyword>
<dbReference type="InParanoid" id="A5E0W7"/>
<dbReference type="KEGG" id="lel:PVL30_002750"/>
<dbReference type="Pfam" id="PF22044">
    <property type="entry name" value="SPO24"/>
    <property type="match status" value="1"/>
</dbReference>
<reference evidence="1 2" key="1">
    <citation type="journal article" date="2009" name="Nature">
        <title>Evolution of pathogenicity and sexual reproduction in eight Candida genomes.</title>
        <authorList>
            <person name="Butler G."/>
            <person name="Rasmussen M.D."/>
            <person name="Lin M.F."/>
            <person name="Santos M.A."/>
            <person name="Sakthikumar S."/>
            <person name="Munro C.A."/>
            <person name="Rheinbay E."/>
            <person name="Grabherr M."/>
            <person name="Forche A."/>
            <person name="Reedy J.L."/>
            <person name="Agrafioti I."/>
            <person name="Arnaud M.B."/>
            <person name="Bates S."/>
            <person name="Brown A.J."/>
            <person name="Brunke S."/>
            <person name="Costanzo M.C."/>
            <person name="Fitzpatrick D.A."/>
            <person name="de Groot P.W."/>
            <person name="Harris D."/>
            <person name="Hoyer L.L."/>
            <person name="Hube B."/>
            <person name="Klis F.M."/>
            <person name="Kodira C."/>
            <person name="Lennard N."/>
            <person name="Logue M.E."/>
            <person name="Martin R."/>
            <person name="Neiman A.M."/>
            <person name="Nikolaou E."/>
            <person name="Quail M.A."/>
            <person name="Quinn J."/>
            <person name="Santos M.C."/>
            <person name="Schmitzberger F.F."/>
            <person name="Sherlock G."/>
            <person name="Shah P."/>
            <person name="Silverstein K.A."/>
            <person name="Skrzypek M.S."/>
            <person name="Soll D."/>
            <person name="Staggs R."/>
            <person name="Stansfield I."/>
            <person name="Stumpf M.P."/>
            <person name="Sudbery P.E."/>
            <person name="Srikantha T."/>
            <person name="Zeng Q."/>
            <person name="Berman J."/>
            <person name="Berriman M."/>
            <person name="Heitman J."/>
            <person name="Gow N.A."/>
            <person name="Lorenz M.C."/>
            <person name="Birren B.W."/>
            <person name="Kellis M."/>
            <person name="Cuomo C.A."/>
        </authorList>
    </citation>
    <scope>NUCLEOTIDE SEQUENCE [LARGE SCALE GENOMIC DNA]</scope>
    <source>
        <strain evidence="2">ATCC 11503 / BCRC 21390 / CBS 2605 / JCM 1781 / NBRC 1676 / NRRL YB-4239</strain>
    </source>
</reference>
<dbReference type="AlphaFoldDB" id="A5E0W7"/>
<organism evidence="1 2">
    <name type="scientific">Lodderomyces elongisporus (strain ATCC 11503 / CBS 2605 / JCM 1781 / NBRC 1676 / NRRL YB-4239)</name>
    <name type="common">Yeast</name>
    <name type="synonym">Saccharomyces elongisporus</name>
    <dbReference type="NCBI Taxonomy" id="379508"/>
    <lineage>
        <taxon>Eukaryota</taxon>
        <taxon>Fungi</taxon>
        <taxon>Dikarya</taxon>
        <taxon>Ascomycota</taxon>
        <taxon>Saccharomycotina</taxon>
        <taxon>Pichiomycetes</taxon>
        <taxon>Debaryomycetaceae</taxon>
        <taxon>Candida/Lodderomyces clade</taxon>
        <taxon>Lodderomyces</taxon>
    </lineage>
</organism>
<dbReference type="VEuPathDB" id="FungiDB:LELG_03254"/>
<dbReference type="EMBL" id="CH981527">
    <property type="protein sequence ID" value="EDK45075.1"/>
    <property type="molecule type" value="Genomic_DNA"/>
</dbReference>
<evidence type="ECO:0000313" key="1">
    <source>
        <dbReference type="EMBL" id="EDK45075.1"/>
    </source>
</evidence>
<sequence length="91" mass="9536">MSSTFLSLTSEASEPFVIPNVSPVSSPKLTAKLSRQSSISETLASLRGRANSGGTSLLKPLAAIDDHDSQVAVNDGEELLPVRKLSAIDLN</sequence>
<proteinExistence type="predicted"/>
<protein>
    <submittedName>
        <fullName evidence="1">Uncharacterized protein</fullName>
    </submittedName>
</protein>
<dbReference type="GeneID" id="5232779"/>
<accession>A5E0W7</accession>
<name>A5E0W7_LODEL</name>
<dbReference type="OrthoDB" id="4015904at2759"/>